<protein>
    <submittedName>
        <fullName evidence="2">Uncharacterized protein</fullName>
    </submittedName>
</protein>
<feature type="transmembrane region" description="Helical" evidence="1">
    <location>
        <begin position="155"/>
        <end position="176"/>
    </location>
</feature>
<accession>A0A4Q7CME4</accession>
<dbReference type="EMBL" id="RQTE01000106">
    <property type="protein sequence ID" value="RZI02325.1"/>
    <property type="molecule type" value="Genomic_DNA"/>
</dbReference>
<name>A0A4Q7CME4_9STAP</name>
<feature type="transmembrane region" description="Helical" evidence="1">
    <location>
        <begin position="101"/>
        <end position="120"/>
    </location>
</feature>
<organism evidence="2 3">
    <name type="scientific">Staphylococcus condimenti</name>
    <dbReference type="NCBI Taxonomy" id="70255"/>
    <lineage>
        <taxon>Bacteria</taxon>
        <taxon>Bacillati</taxon>
        <taxon>Bacillota</taxon>
        <taxon>Bacilli</taxon>
        <taxon>Bacillales</taxon>
        <taxon>Staphylococcaceae</taxon>
        <taxon>Staphylococcus</taxon>
    </lineage>
</organism>
<feature type="transmembrane region" description="Helical" evidence="1">
    <location>
        <begin position="64"/>
        <end position="81"/>
    </location>
</feature>
<evidence type="ECO:0000313" key="2">
    <source>
        <dbReference type="EMBL" id="RZI02325.1"/>
    </source>
</evidence>
<comment type="caution">
    <text evidence="2">The sequence shown here is derived from an EMBL/GenBank/DDBJ whole genome shotgun (WGS) entry which is preliminary data.</text>
</comment>
<dbReference type="AlphaFoldDB" id="A0A4Q7CME4"/>
<evidence type="ECO:0000256" key="1">
    <source>
        <dbReference type="SAM" id="Phobius"/>
    </source>
</evidence>
<gene>
    <name evidence="2" type="ORF">EIG99_06575</name>
</gene>
<reference evidence="2 3" key="1">
    <citation type="submission" date="2018-11" db="EMBL/GenBank/DDBJ databases">
        <title>Genomic profiling of Staphylococcus species from a Poultry farm system in KwaZulu-Natal, South Africa.</title>
        <authorList>
            <person name="Amoako D.G."/>
            <person name="Somboro A.M."/>
            <person name="Abia A.L.K."/>
            <person name="Bester L.A."/>
            <person name="Essack S.Y."/>
        </authorList>
    </citation>
    <scope>NUCLEOTIDE SEQUENCE [LARGE SCALE GENOMIC DNA]</scope>
    <source>
        <strain evidence="2 3">SA11</strain>
    </source>
</reference>
<keyword evidence="1" id="KW-0472">Membrane</keyword>
<keyword evidence="1" id="KW-1133">Transmembrane helix</keyword>
<dbReference type="Proteomes" id="UP000293854">
    <property type="component" value="Unassembled WGS sequence"/>
</dbReference>
<keyword evidence="1" id="KW-0812">Transmembrane</keyword>
<proteinExistence type="predicted"/>
<sequence length="193" mass="21904">MNNWHNGITFISKIFTGHVSMTLLGVTLLMMLLYTIMESYILTYYKETSPSFINSFFTTLGEEFIFVFVFLCIAFASFRVIKNFSFFSLHTHNVVILGNTLLVLLIVIEIILIPGLIVAITGSSIKLYITALVQFGIAYALFTPLISAFNITNPFNNALTITALIICTWIASFFSFNMKNELYKENEDEQLPE</sequence>
<feature type="transmembrane region" description="Helical" evidence="1">
    <location>
        <begin position="127"/>
        <end position="149"/>
    </location>
</feature>
<dbReference type="RefSeq" id="WP_130135495.1">
    <property type="nucleotide sequence ID" value="NZ_RQTE01000106.1"/>
</dbReference>
<evidence type="ECO:0000313" key="3">
    <source>
        <dbReference type="Proteomes" id="UP000293854"/>
    </source>
</evidence>
<feature type="transmembrane region" description="Helical" evidence="1">
    <location>
        <begin position="20"/>
        <end position="43"/>
    </location>
</feature>